<dbReference type="Proteomes" id="UP000254866">
    <property type="component" value="Unassembled WGS sequence"/>
</dbReference>
<organism evidence="1 2">
    <name type="scientific">Venustampulla echinocandica</name>
    <dbReference type="NCBI Taxonomy" id="2656787"/>
    <lineage>
        <taxon>Eukaryota</taxon>
        <taxon>Fungi</taxon>
        <taxon>Dikarya</taxon>
        <taxon>Ascomycota</taxon>
        <taxon>Pezizomycotina</taxon>
        <taxon>Leotiomycetes</taxon>
        <taxon>Helotiales</taxon>
        <taxon>Pleuroascaceae</taxon>
        <taxon>Venustampulla</taxon>
    </lineage>
</organism>
<reference evidence="1 2" key="1">
    <citation type="journal article" date="2018" name="IMA Fungus">
        <title>IMA Genome-F 9: Draft genome sequence of Annulohypoxylon stygium, Aspergillus mulundensis, Berkeleyomyces basicola (syn. Thielaviopsis basicola), Ceratocystis smalleyi, two Cercospora beticola strains, Coleophoma cylindrospora, Fusarium fracticaudum, Phialophora cf. hyalina, and Morchella septimelata.</title>
        <authorList>
            <person name="Wingfield B.D."/>
            <person name="Bills G.F."/>
            <person name="Dong Y."/>
            <person name="Huang W."/>
            <person name="Nel W.J."/>
            <person name="Swalarsk-Parry B.S."/>
            <person name="Vaghefi N."/>
            <person name="Wilken P.M."/>
            <person name="An Z."/>
            <person name="de Beer Z.W."/>
            <person name="De Vos L."/>
            <person name="Chen L."/>
            <person name="Duong T.A."/>
            <person name="Gao Y."/>
            <person name="Hammerbacher A."/>
            <person name="Kikkert J.R."/>
            <person name="Li Y."/>
            <person name="Li H."/>
            <person name="Li K."/>
            <person name="Li Q."/>
            <person name="Liu X."/>
            <person name="Ma X."/>
            <person name="Naidoo K."/>
            <person name="Pethybridge S.J."/>
            <person name="Sun J."/>
            <person name="Steenkamp E.T."/>
            <person name="van der Nest M.A."/>
            <person name="van Wyk S."/>
            <person name="Wingfield M.J."/>
            <person name="Xiong C."/>
            <person name="Yue Q."/>
            <person name="Zhang X."/>
        </authorList>
    </citation>
    <scope>NUCLEOTIDE SEQUENCE [LARGE SCALE GENOMIC DNA]</scope>
    <source>
        <strain evidence="1 2">BP 5553</strain>
    </source>
</reference>
<name>A0A370TA97_9HELO</name>
<protein>
    <submittedName>
        <fullName evidence="1">Uncharacterized protein</fullName>
    </submittedName>
</protein>
<gene>
    <name evidence="1" type="ORF">BP5553_10067</name>
</gene>
<comment type="caution">
    <text evidence="1">The sequence shown here is derived from an EMBL/GenBank/DDBJ whole genome shotgun (WGS) entry which is preliminary data.</text>
</comment>
<evidence type="ECO:0000313" key="1">
    <source>
        <dbReference type="EMBL" id="RDL30722.1"/>
    </source>
</evidence>
<sequence>MPALVPVGTPLDSPTLRGNILRALMHSLQPATTPRCKTSIALLVPKYLDEEALLWPREDDAAKADYCTAAKHRAFEASDKPQPKQNQSDVSQEALHSALVGSGFTTFFDPRVIGR</sequence>
<dbReference type="GeneID" id="43602916"/>
<keyword evidence="2" id="KW-1185">Reference proteome</keyword>
<proteinExistence type="predicted"/>
<dbReference type="EMBL" id="NPIC01000014">
    <property type="protein sequence ID" value="RDL30722.1"/>
    <property type="molecule type" value="Genomic_DNA"/>
</dbReference>
<accession>A0A370TA97</accession>
<dbReference type="RefSeq" id="XP_031865098.1">
    <property type="nucleotide sequence ID" value="XM_032018690.1"/>
</dbReference>
<evidence type="ECO:0000313" key="2">
    <source>
        <dbReference type="Proteomes" id="UP000254866"/>
    </source>
</evidence>
<dbReference type="AlphaFoldDB" id="A0A370TA97"/>